<keyword evidence="1" id="KW-1133">Transmembrane helix</keyword>
<keyword evidence="1" id="KW-0472">Membrane</keyword>
<dbReference type="STRING" id="759620.WS105_0586"/>
<keyword evidence="1" id="KW-0812">Transmembrane</keyword>
<dbReference type="GO" id="GO:0005886">
    <property type="term" value="C:plasma membrane"/>
    <property type="evidence" value="ECO:0007669"/>
    <property type="project" value="TreeGrafter"/>
</dbReference>
<dbReference type="GO" id="GO:0043709">
    <property type="term" value="P:cell adhesion involved in single-species biofilm formation"/>
    <property type="evidence" value="ECO:0007669"/>
    <property type="project" value="TreeGrafter"/>
</dbReference>
<dbReference type="PROSITE" id="PS50887">
    <property type="entry name" value="GGDEF"/>
    <property type="match status" value="1"/>
</dbReference>
<dbReference type="SUPFAM" id="SSF55073">
    <property type="entry name" value="Nucleotide cyclase"/>
    <property type="match status" value="1"/>
</dbReference>
<dbReference type="InterPro" id="IPR043128">
    <property type="entry name" value="Rev_trsase/Diguanyl_cyclase"/>
</dbReference>
<dbReference type="InterPro" id="IPR000160">
    <property type="entry name" value="GGDEF_dom"/>
</dbReference>
<name>A0A075U5Y8_9LACO</name>
<dbReference type="InterPro" id="IPR050469">
    <property type="entry name" value="Diguanylate_Cyclase"/>
</dbReference>
<evidence type="ECO:0000313" key="3">
    <source>
        <dbReference type="EMBL" id="AIM62841.1"/>
    </source>
</evidence>
<dbReference type="PANTHER" id="PTHR45138:SF9">
    <property type="entry name" value="DIGUANYLATE CYCLASE DGCM-RELATED"/>
    <property type="match status" value="1"/>
</dbReference>
<feature type="transmembrane region" description="Helical" evidence="1">
    <location>
        <begin position="40"/>
        <end position="68"/>
    </location>
</feature>
<dbReference type="NCBIfam" id="TIGR00254">
    <property type="entry name" value="GGDEF"/>
    <property type="match status" value="1"/>
</dbReference>
<gene>
    <name evidence="3" type="ORF">WS74_0589</name>
</gene>
<dbReference type="GO" id="GO:1902201">
    <property type="term" value="P:negative regulation of bacterial-type flagellum-dependent cell motility"/>
    <property type="evidence" value="ECO:0007669"/>
    <property type="project" value="TreeGrafter"/>
</dbReference>
<dbReference type="SMART" id="SM00267">
    <property type="entry name" value="GGDEF"/>
    <property type="match status" value="1"/>
</dbReference>
<dbReference type="PANTHER" id="PTHR45138">
    <property type="entry name" value="REGULATORY COMPONENTS OF SENSORY TRANSDUCTION SYSTEM"/>
    <property type="match status" value="1"/>
</dbReference>
<reference evidence="3 4" key="1">
    <citation type="journal article" date="2014" name="Genome Announc.">
        <title>Complete Genome Sequences of Fish Pathogenic Weissella ceti Strains WS74 and WS105.</title>
        <authorList>
            <person name="Figueiredo H.C."/>
            <person name="Leal C.A."/>
            <person name="Dorella F.A."/>
            <person name="Carvalho A.F."/>
            <person name="Soares S.C."/>
            <person name="Pereira F.L."/>
            <person name="Azevedo V.A."/>
        </authorList>
    </citation>
    <scope>NUCLEOTIDE SEQUENCE [LARGE SCALE GENOMIC DNA]</scope>
    <source>
        <strain evidence="3 4">WS74</strain>
    </source>
</reference>
<dbReference type="CDD" id="cd01949">
    <property type="entry name" value="GGDEF"/>
    <property type="match status" value="1"/>
</dbReference>
<feature type="transmembrane region" description="Helical" evidence="1">
    <location>
        <begin position="164"/>
        <end position="182"/>
    </location>
</feature>
<accession>A0A075U5Y8</accession>
<feature type="transmembrane region" description="Helical" evidence="1">
    <location>
        <begin position="138"/>
        <end position="158"/>
    </location>
</feature>
<dbReference type="KEGG" id="wce:WS08_0588"/>
<sequence length="364" mass="42552">MFSSIANGILILFFVLSMSMSIFFLSQLNKRFVSERVRRVLELIFASSFVYIIMILTFHSSGFLFFIYMPVMVSLVSMDRDTSNMIGFMTPIILGYSLWDFRDWPLTDITLLVVILWIMIDIISWLSRKIEPIKWKILFLTIAFIIVEMSESFVFLPYRIYSPNVIQIILVYAVFGVYLTYLSSYSERNKLFQQEAIYTDELTELQNYRAFSELVHQPHDNDNIIILVFDIDHFKEINDENGHVTGNRVLKMVVGSIQKRLNVQDTITKYETYRFGGDEIVVAMWLEHDDKMNEDNIRYHFDAVRKQISQLGHEEFQLDVTISCGVSASRYHHGNLIETFKGADATLYTVKRNNKNGIAFEQDI</sequence>
<dbReference type="AlphaFoldDB" id="A0A075U5Y8"/>
<proteinExistence type="predicted"/>
<keyword evidence="4" id="KW-1185">Reference proteome</keyword>
<protein>
    <submittedName>
        <fullName evidence="3">Signal transduction diguanylate cyclase</fullName>
    </submittedName>
</protein>
<reference evidence="4" key="2">
    <citation type="submission" date="2014-08" db="EMBL/GenBank/DDBJ databases">
        <title>Complete genome of Weissella ceti strain WS74 isolated from diseased rainbow trout in Brazil.</title>
        <authorList>
            <person name="Figueiredo H.C.P."/>
            <person name="Leal C.A.G."/>
            <person name="Pereira F.L."/>
            <person name="Soares S.C."/>
            <person name="Dorella F.A."/>
            <person name="Carvalho A.F."/>
            <person name="Azevedo V.A.C."/>
        </authorList>
    </citation>
    <scope>NUCLEOTIDE SEQUENCE [LARGE SCALE GENOMIC DNA]</scope>
    <source>
        <strain evidence="4">WS74</strain>
    </source>
</reference>
<evidence type="ECO:0000313" key="4">
    <source>
        <dbReference type="Proteomes" id="UP000029079"/>
    </source>
</evidence>
<feature type="transmembrane region" description="Helical" evidence="1">
    <location>
        <begin position="109"/>
        <end position="126"/>
    </location>
</feature>
<feature type="domain" description="GGDEF" evidence="2">
    <location>
        <begin position="222"/>
        <end position="363"/>
    </location>
</feature>
<dbReference type="Proteomes" id="UP000029079">
    <property type="component" value="Chromosome"/>
</dbReference>
<dbReference type="KEGG" id="wct:WS74_0589"/>
<evidence type="ECO:0000256" key="1">
    <source>
        <dbReference type="SAM" id="Phobius"/>
    </source>
</evidence>
<dbReference type="GO" id="GO:0052621">
    <property type="term" value="F:diguanylate cyclase activity"/>
    <property type="evidence" value="ECO:0007669"/>
    <property type="project" value="TreeGrafter"/>
</dbReference>
<evidence type="ECO:0000259" key="2">
    <source>
        <dbReference type="PROSITE" id="PS50887"/>
    </source>
</evidence>
<dbReference type="EMBL" id="CP009223">
    <property type="protein sequence ID" value="AIM62841.1"/>
    <property type="molecule type" value="Genomic_DNA"/>
</dbReference>
<dbReference type="InterPro" id="IPR029787">
    <property type="entry name" value="Nucleotide_cyclase"/>
</dbReference>
<dbReference type="Gene3D" id="3.30.70.270">
    <property type="match status" value="1"/>
</dbReference>
<feature type="transmembrane region" description="Helical" evidence="1">
    <location>
        <begin position="6"/>
        <end position="28"/>
    </location>
</feature>
<dbReference type="Pfam" id="PF00990">
    <property type="entry name" value="GGDEF"/>
    <property type="match status" value="1"/>
</dbReference>
<dbReference type="OrthoDB" id="9759607at2"/>
<organism evidence="3 4">
    <name type="scientific">Weissella ceti</name>
    <dbReference type="NCBI Taxonomy" id="759620"/>
    <lineage>
        <taxon>Bacteria</taxon>
        <taxon>Bacillati</taxon>
        <taxon>Bacillota</taxon>
        <taxon>Bacilli</taxon>
        <taxon>Lactobacillales</taxon>
        <taxon>Lactobacillaceae</taxon>
        <taxon>Weissella</taxon>
    </lineage>
</organism>